<evidence type="ECO:0008006" key="3">
    <source>
        <dbReference type="Google" id="ProtNLM"/>
    </source>
</evidence>
<dbReference type="RefSeq" id="WP_121937229.1">
    <property type="nucleotide sequence ID" value="NZ_REFR01000009.1"/>
</dbReference>
<evidence type="ECO:0000313" key="1">
    <source>
        <dbReference type="EMBL" id="RMB12010.1"/>
    </source>
</evidence>
<keyword evidence="2" id="KW-1185">Reference proteome</keyword>
<dbReference type="Proteomes" id="UP000271227">
    <property type="component" value="Unassembled WGS sequence"/>
</dbReference>
<name>A0A3M0CU62_9PROT</name>
<dbReference type="PANTHER" id="PTHR34387">
    <property type="entry name" value="SLR1258 PROTEIN"/>
    <property type="match status" value="1"/>
</dbReference>
<dbReference type="InterPro" id="IPR007497">
    <property type="entry name" value="SIMPL/DUF541"/>
</dbReference>
<sequence length="244" mass="26508">MFDMRLPVSAALLALGIAAAGWFTGNGIVKARATDRYVTVKGLAERDVQADRAVWSISFVAASDSLDTARKKLLADRRAVLDFLTRHGLTDAETEMQNLRVIDQEARTYTSGQPTNRYLLQQTTLVRTDKVDAIASAAENIGALLDAGVILGNLDGYDQGRGPHFLFTRLNDIKPAMIAEATANARLAAGQFASDSQTAVGGVRRARQGFFEIQPADNAPGLYEPGQIHKKIRIVVTMDYLLTD</sequence>
<organism evidence="1 2">
    <name type="scientific">Eilatimonas milleporae</name>
    <dbReference type="NCBI Taxonomy" id="911205"/>
    <lineage>
        <taxon>Bacteria</taxon>
        <taxon>Pseudomonadati</taxon>
        <taxon>Pseudomonadota</taxon>
        <taxon>Alphaproteobacteria</taxon>
        <taxon>Kordiimonadales</taxon>
        <taxon>Kordiimonadaceae</taxon>
        <taxon>Eilatimonas</taxon>
    </lineage>
</organism>
<dbReference type="GO" id="GO:0006974">
    <property type="term" value="P:DNA damage response"/>
    <property type="evidence" value="ECO:0007669"/>
    <property type="project" value="TreeGrafter"/>
</dbReference>
<gene>
    <name evidence="1" type="ORF">BXY39_0499</name>
</gene>
<evidence type="ECO:0000313" key="2">
    <source>
        <dbReference type="Proteomes" id="UP000271227"/>
    </source>
</evidence>
<dbReference type="Pfam" id="PF04402">
    <property type="entry name" value="SIMPL"/>
    <property type="match status" value="1"/>
</dbReference>
<accession>A0A3M0CU62</accession>
<dbReference type="InterPro" id="IPR052022">
    <property type="entry name" value="26kDa_periplasmic_antigen"/>
</dbReference>
<proteinExistence type="predicted"/>
<dbReference type="OrthoDB" id="9806540at2"/>
<comment type="caution">
    <text evidence="1">The sequence shown here is derived from an EMBL/GenBank/DDBJ whole genome shotgun (WGS) entry which is preliminary data.</text>
</comment>
<dbReference type="InParanoid" id="A0A3M0CU62"/>
<dbReference type="PANTHER" id="PTHR34387:SF2">
    <property type="entry name" value="SLR1258 PROTEIN"/>
    <property type="match status" value="1"/>
</dbReference>
<dbReference type="AlphaFoldDB" id="A0A3M0CU62"/>
<reference evidence="1 2" key="1">
    <citation type="submission" date="2018-10" db="EMBL/GenBank/DDBJ databases">
        <title>Genomic Encyclopedia of Archaeal and Bacterial Type Strains, Phase II (KMG-II): from individual species to whole genera.</title>
        <authorList>
            <person name="Goeker M."/>
        </authorList>
    </citation>
    <scope>NUCLEOTIDE SEQUENCE [LARGE SCALE GENOMIC DNA]</scope>
    <source>
        <strain evidence="1 2">DSM 25217</strain>
    </source>
</reference>
<dbReference type="Gene3D" id="3.30.70.2970">
    <property type="entry name" value="Protein of unknown function (DUF541), domain 2"/>
    <property type="match status" value="1"/>
</dbReference>
<protein>
    <recommendedName>
        <fullName evidence="3">SIMPL domain-containing protein</fullName>
    </recommendedName>
</protein>
<dbReference type="PIRSF" id="PIRSF029033">
    <property type="entry name" value="UCP029033"/>
    <property type="match status" value="1"/>
</dbReference>
<dbReference type="InterPro" id="IPR016907">
    <property type="entry name" value="UCP029033"/>
</dbReference>
<dbReference type="EMBL" id="REFR01000009">
    <property type="protein sequence ID" value="RMB12010.1"/>
    <property type="molecule type" value="Genomic_DNA"/>
</dbReference>